<reference evidence="2" key="1">
    <citation type="submission" date="2020-07" db="EMBL/GenBank/DDBJ databases">
        <title>Vallitalea pronyensis genome.</title>
        <authorList>
            <person name="Postec A."/>
        </authorList>
    </citation>
    <scope>NUCLEOTIDE SEQUENCE</scope>
    <source>
        <strain evidence="2">FatNI3</strain>
    </source>
</reference>
<dbReference type="GO" id="GO:0016747">
    <property type="term" value="F:acyltransferase activity, transferring groups other than amino-acyl groups"/>
    <property type="evidence" value="ECO:0007669"/>
    <property type="project" value="InterPro"/>
</dbReference>
<name>A0A8J8SHA3_9FIRM</name>
<dbReference type="InterPro" id="IPR016181">
    <property type="entry name" value="Acyl_CoA_acyltransferase"/>
</dbReference>
<evidence type="ECO:0000259" key="1">
    <source>
        <dbReference type="PROSITE" id="PS51186"/>
    </source>
</evidence>
<dbReference type="Pfam" id="PF00583">
    <property type="entry name" value="Acetyltransf_1"/>
    <property type="match status" value="1"/>
</dbReference>
<evidence type="ECO:0000313" key="2">
    <source>
        <dbReference type="EMBL" id="QUI23381.1"/>
    </source>
</evidence>
<dbReference type="InterPro" id="IPR000182">
    <property type="entry name" value="GNAT_dom"/>
</dbReference>
<gene>
    <name evidence="2" type="ORF">HZI73_14270</name>
</gene>
<feature type="domain" description="N-acetyltransferase" evidence="1">
    <location>
        <begin position="164"/>
        <end position="319"/>
    </location>
</feature>
<dbReference type="KEGG" id="vpy:HZI73_14270"/>
<protein>
    <submittedName>
        <fullName evidence="2">GNAT family N-acetyltransferase</fullName>
    </submittedName>
</protein>
<dbReference type="SUPFAM" id="SSF55729">
    <property type="entry name" value="Acyl-CoA N-acyltransferases (Nat)"/>
    <property type="match status" value="1"/>
</dbReference>
<sequence>MDHRIFDENYIEEAALLAMEQYQEECRMVKVLPQEDYTKRINNLLSQMVAKALGFVAIEGKQLVGYMTGYGPIDNLFGTSKGIFSPIHGHGARREDRNRIYSKLYQHAAKSWVDQGILSHALTIYSHDQVTMHSFFRNGFGLRCVDAIMDIKHPALSYSPHPSIHCREMNMDDLADILPLENHLAAHLESSPLFMPRKPCDLEELKKRVVQKKSRIFGVQMHEEVIAYLEFTHSGENFTCDHPRTINICGAYLYPTHRGQGIFKTLLSYALSELKKDGYVRCGVDFESINPTADAFWMKYFTPYTYSVTRRIDERIVKE</sequence>
<dbReference type="EMBL" id="CP058649">
    <property type="protein sequence ID" value="QUI23381.1"/>
    <property type="molecule type" value="Genomic_DNA"/>
</dbReference>
<dbReference type="PROSITE" id="PS51186">
    <property type="entry name" value="GNAT"/>
    <property type="match status" value="1"/>
</dbReference>
<proteinExistence type="predicted"/>
<dbReference type="RefSeq" id="WP_212694065.1">
    <property type="nucleotide sequence ID" value="NZ_CP058649.1"/>
</dbReference>
<organism evidence="2 3">
    <name type="scientific">Vallitalea pronyensis</name>
    <dbReference type="NCBI Taxonomy" id="1348613"/>
    <lineage>
        <taxon>Bacteria</taxon>
        <taxon>Bacillati</taxon>
        <taxon>Bacillota</taxon>
        <taxon>Clostridia</taxon>
        <taxon>Lachnospirales</taxon>
        <taxon>Vallitaleaceae</taxon>
        <taxon>Vallitalea</taxon>
    </lineage>
</organism>
<accession>A0A8J8SHA3</accession>
<dbReference type="AlphaFoldDB" id="A0A8J8SHA3"/>
<dbReference type="Proteomes" id="UP000683246">
    <property type="component" value="Chromosome"/>
</dbReference>
<dbReference type="Gene3D" id="3.40.630.30">
    <property type="match status" value="1"/>
</dbReference>
<keyword evidence="3" id="KW-1185">Reference proteome</keyword>
<dbReference type="CDD" id="cd04301">
    <property type="entry name" value="NAT_SF"/>
    <property type="match status" value="1"/>
</dbReference>
<evidence type="ECO:0000313" key="3">
    <source>
        <dbReference type="Proteomes" id="UP000683246"/>
    </source>
</evidence>